<dbReference type="EMBL" id="CP038436">
    <property type="protein sequence ID" value="QBX56915.1"/>
    <property type="molecule type" value="Genomic_DNA"/>
</dbReference>
<accession>A0A4P7IHW6</accession>
<feature type="transmembrane region" description="Helical" evidence="2">
    <location>
        <begin position="43"/>
        <end position="62"/>
    </location>
</feature>
<keyword evidence="2" id="KW-0472">Membrane</keyword>
<reference evidence="3 4" key="1">
    <citation type="submission" date="2019-03" db="EMBL/GenBank/DDBJ databases">
        <title>Three New Species of Nocardioides, Nocardioides euryhalodurans sp. nov., Nocardioides seonyuensis sp. nov. and Nocardioides eburneoflavus sp. nov. Iolated from Soil.</title>
        <authorList>
            <person name="Roh S.G."/>
            <person name="Lee C."/>
            <person name="Kim M.-K."/>
            <person name="Kim S.B."/>
        </authorList>
    </citation>
    <scope>NUCLEOTIDE SEQUENCE [LARGE SCALE GENOMIC DNA]</scope>
    <source>
        <strain evidence="3 4">MMS17-SY207-3</strain>
    </source>
</reference>
<evidence type="ECO:0000256" key="1">
    <source>
        <dbReference type="SAM" id="MobiDB-lite"/>
    </source>
</evidence>
<gene>
    <name evidence="3" type="ORF">EXE58_16675</name>
</gene>
<sequence>MATSRSSGAGTGGESTHCSAASDGAPRLCRVDYAERLTVPLRWWAQGTMLVASLWLAVVVAVPDHESVAWAAGGVALALMVALFVGYGSARITVAGGHLTAGRARIPLEHVGSATALDAEGLRRLAGVEADARAHLLLRPYLKRGVRVEVTDPADPTPYWLLSCRRPGQLVAAIEGARVR</sequence>
<evidence type="ECO:0000313" key="3">
    <source>
        <dbReference type="EMBL" id="QBX56915.1"/>
    </source>
</evidence>
<name>A0A4P7IHW6_9ACTN</name>
<proteinExistence type="predicted"/>
<dbReference type="Pfam" id="PF11292">
    <property type="entry name" value="DUF3093"/>
    <property type="match status" value="1"/>
</dbReference>
<organism evidence="3 4">
    <name type="scientific">Nocardioides seonyuensis</name>
    <dbReference type="NCBI Taxonomy" id="2518371"/>
    <lineage>
        <taxon>Bacteria</taxon>
        <taxon>Bacillati</taxon>
        <taxon>Actinomycetota</taxon>
        <taxon>Actinomycetes</taxon>
        <taxon>Propionibacteriales</taxon>
        <taxon>Nocardioidaceae</taxon>
        <taxon>Nocardioides</taxon>
    </lineage>
</organism>
<dbReference type="InterPro" id="IPR021443">
    <property type="entry name" value="DUF3093"/>
</dbReference>
<keyword evidence="2" id="KW-1133">Transmembrane helix</keyword>
<dbReference type="KEGG" id="nsn:EXE58_16675"/>
<protein>
    <submittedName>
        <fullName evidence="3">DUF3093 domain-containing protein</fullName>
    </submittedName>
</protein>
<evidence type="ECO:0000256" key="2">
    <source>
        <dbReference type="SAM" id="Phobius"/>
    </source>
</evidence>
<dbReference type="AlphaFoldDB" id="A0A4P7IHW6"/>
<feature type="transmembrane region" description="Helical" evidence="2">
    <location>
        <begin position="68"/>
        <end position="87"/>
    </location>
</feature>
<dbReference type="OrthoDB" id="3217020at2"/>
<keyword evidence="2" id="KW-0812">Transmembrane</keyword>
<keyword evidence="4" id="KW-1185">Reference proteome</keyword>
<evidence type="ECO:0000313" key="4">
    <source>
        <dbReference type="Proteomes" id="UP000294853"/>
    </source>
</evidence>
<feature type="region of interest" description="Disordered" evidence="1">
    <location>
        <begin position="1"/>
        <end position="22"/>
    </location>
</feature>
<dbReference type="Proteomes" id="UP000294853">
    <property type="component" value="Chromosome"/>
</dbReference>